<organism evidence="1 2">
    <name type="scientific">Byssothecium circinans</name>
    <dbReference type="NCBI Taxonomy" id="147558"/>
    <lineage>
        <taxon>Eukaryota</taxon>
        <taxon>Fungi</taxon>
        <taxon>Dikarya</taxon>
        <taxon>Ascomycota</taxon>
        <taxon>Pezizomycotina</taxon>
        <taxon>Dothideomycetes</taxon>
        <taxon>Pleosporomycetidae</taxon>
        <taxon>Pleosporales</taxon>
        <taxon>Massarineae</taxon>
        <taxon>Massarinaceae</taxon>
        <taxon>Byssothecium</taxon>
    </lineage>
</organism>
<keyword evidence="2" id="KW-1185">Reference proteome</keyword>
<dbReference type="Proteomes" id="UP000800035">
    <property type="component" value="Unassembled WGS sequence"/>
</dbReference>
<sequence>MLPHVGRNSSNRINLEASPTLASAADRKTLHPFFALAIGMPLANQWKSIAHAQVVGRRVRRPECQMIAVVDQLQSTADVSLFVDISAHAQWRARAGRGSLLILLVGRGRASRLQIVASYYVGDMRRDGRTQRAVCFENLPPWTCAKWRAWGSSRNSRVPTASTWARSEWAGSRFDPVVAASPIGAGRDILGRLCRTQMQESSAVAMDSNRPTLDRRVCRRGAGGGGRRAEGV</sequence>
<gene>
    <name evidence="1" type="ORF">CC80DRAFT_229316</name>
</gene>
<accession>A0A6A5U8P5</accession>
<name>A0A6A5U8P5_9PLEO</name>
<dbReference type="AlphaFoldDB" id="A0A6A5U8P5"/>
<protein>
    <submittedName>
        <fullName evidence="1">Uncharacterized protein</fullName>
    </submittedName>
</protein>
<dbReference type="EMBL" id="ML976981">
    <property type="protein sequence ID" value="KAF1961054.1"/>
    <property type="molecule type" value="Genomic_DNA"/>
</dbReference>
<reference evidence="1" key="1">
    <citation type="journal article" date="2020" name="Stud. Mycol.">
        <title>101 Dothideomycetes genomes: a test case for predicting lifestyles and emergence of pathogens.</title>
        <authorList>
            <person name="Haridas S."/>
            <person name="Albert R."/>
            <person name="Binder M."/>
            <person name="Bloem J."/>
            <person name="Labutti K."/>
            <person name="Salamov A."/>
            <person name="Andreopoulos B."/>
            <person name="Baker S."/>
            <person name="Barry K."/>
            <person name="Bills G."/>
            <person name="Bluhm B."/>
            <person name="Cannon C."/>
            <person name="Castanera R."/>
            <person name="Culley D."/>
            <person name="Daum C."/>
            <person name="Ezra D."/>
            <person name="Gonzalez J."/>
            <person name="Henrissat B."/>
            <person name="Kuo A."/>
            <person name="Liang C."/>
            <person name="Lipzen A."/>
            <person name="Lutzoni F."/>
            <person name="Magnuson J."/>
            <person name="Mondo S."/>
            <person name="Nolan M."/>
            <person name="Ohm R."/>
            <person name="Pangilinan J."/>
            <person name="Park H.-J."/>
            <person name="Ramirez L."/>
            <person name="Alfaro M."/>
            <person name="Sun H."/>
            <person name="Tritt A."/>
            <person name="Yoshinaga Y."/>
            <person name="Zwiers L.-H."/>
            <person name="Turgeon B."/>
            <person name="Goodwin S."/>
            <person name="Spatafora J."/>
            <person name="Crous P."/>
            <person name="Grigoriev I."/>
        </authorList>
    </citation>
    <scope>NUCLEOTIDE SEQUENCE</scope>
    <source>
        <strain evidence="1">CBS 675.92</strain>
    </source>
</reference>
<evidence type="ECO:0000313" key="2">
    <source>
        <dbReference type="Proteomes" id="UP000800035"/>
    </source>
</evidence>
<evidence type="ECO:0000313" key="1">
    <source>
        <dbReference type="EMBL" id="KAF1961054.1"/>
    </source>
</evidence>
<proteinExistence type="predicted"/>